<sequence length="79" mass="8079">MAQPMRGASAAGWPRQSACGKAAMISTGMARAYSGSEKPSPCQEEPLRRACTNVPCPGLPSPALSCPLACPFAPSSTIN</sequence>
<evidence type="ECO:0000313" key="2">
    <source>
        <dbReference type="Proteomes" id="UP000235371"/>
    </source>
</evidence>
<dbReference type="RefSeq" id="XP_024727034.1">
    <property type="nucleotide sequence ID" value="XM_024871390.1"/>
</dbReference>
<reference evidence="1 2" key="1">
    <citation type="submission" date="2016-04" db="EMBL/GenBank/DDBJ databases">
        <title>A degradative enzymes factory behind the ericoid mycorrhizal symbiosis.</title>
        <authorList>
            <consortium name="DOE Joint Genome Institute"/>
            <person name="Martino E."/>
            <person name="Morin E."/>
            <person name="Grelet G."/>
            <person name="Kuo A."/>
            <person name="Kohler A."/>
            <person name="Daghino S."/>
            <person name="Barry K."/>
            <person name="Choi C."/>
            <person name="Cichocki N."/>
            <person name="Clum A."/>
            <person name="Copeland A."/>
            <person name="Hainaut M."/>
            <person name="Haridas S."/>
            <person name="Labutti K."/>
            <person name="Lindquist E."/>
            <person name="Lipzen A."/>
            <person name="Khouja H.-R."/>
            <person name="Murat C."/>
            <person name="Ohm R."/>
            <person name="Olson A."/>
            <person name="Spatafora J."/>
            <person name="Veneault-Fourrey C."/>
            <person name="Henrissat B."/>
            <person name="Grigoriev I."/>
            <person name="Martin F."/>
            <person name="Perotto S."/>
        </authorList>
    </citation>
    <scope>NUCLEOTIDE SEQUENCE [LARGE SCALE GENOMIC DNA]</scope>
    <source>
        <strain evidence="1 2">E</strain>
    </source>
</reference>
<protein>
    <submittedName>
        <fullName evidence="1">Uncharacterized protein</fullName>
    </submittedName>
</protein>
<accession>A0A2J6SHD8</accession>
<gene>
    <name evidence="1" type="ORF">K444DRAFT_259499</name>
</gene>
<dbReference type="GeneID" id="36579472"/>
<keyword evidence="2" id="KW-1185">Reference proteome</keyword>
<dbReference type="InParanoid" id="A0A2J6SHD8"/>
<evidence type="ECO:0000313" key="1">
    <source>
        <dbReference type="EMBL" id="PMD50130.1"/>
    </source>
</evidence>
<dbReference type="Proteomes" id="UP000235371">
    <property type="component" value="Unassembled WGS sequence"/>
</dbReference>
<dbReference type="AlphaFoldDB" id="A0A2J6SHD8"/>
<organism evidence="1 2">
    <name type="scientific">Hyaloscypha bicolor E</name>
    <dbReference type="NCBI Taxonomy" id="1095630"/>
    <lineage>
        <taxon>Eukaryota</taxon>
        <taxon>Fungi</taxon>
        <taxon>Dikarya</taxon>
        <taxon>Ascomycota</taxon>
        <taxon>Pezizomycotina</taxon>
        <taxon>Leotiomycetes</taxon>
        <taxon>Helotiales</taxon>
        <taxon>Hyaloscyphaceae</taxon>
        <taxon>Hyaloscypha</taxon>
        <taxon>Hyaloscypha bicolor</taxon>
    </lineage>
</organism>
<dbReference type="EMBL" id="KZ613913">
    <property type="protein sequence ID" value="PMD50130.1"/>
    <property type="molecule type" value="Genomic_DNA"/>
</dbReference>
<name>A0A2J6SHD8_9HELO</name>
<proteinExistence type="predicted"/>